<name>A0ABW4TE29_9ACTN</name>
<dbReference type="EMBL" id="JBHUFV010000088">
    <property type="protein sequence ID" value="MFD1939613.1"/>
    <property type="molecule type" value="Genomic_DNA"/>
</dbReference>
<reference evidence="2" key="1">
    <citation type="journal article" date="2019" name="Int. J. Syst. Evol. Microbiol.">
        <title>The Global Catalogue of Microorganisms (GCM) 10K type strain sequencing project: providing services to taxonomists for standard genome sequencing and annotation.</title>
        <authorList>
            <consortium name="The Broad Institute Genomics Platform"/>
            <consortium name="The Broad Institute Genome Sequencing Center for Infectious Disease"/>
            <person name="Wu L."/>
            <person name="Ma J."/>
        </authorList>
    </citation>
    <scope>NUCLEOTIDE SEQUENCE [LARGE SCALE GENOMIC DNA]</scope>
    <source>
        <strain evidence="2">ICMP 6774ER</strain>
    </source>
</reference>
<sequence>MIGLDRRTRFRERLGTLLLESEMVYAGGAYCFALARFAEEQDAALLTAYLDRYLPQLDCRYDQNDAMGALLHLDEREQSSRPVDQGFLGGDGWGVLL</sequence>
<dbReference type="Proteomes" id="UP001597368">
    <property type="component" value="Unassembled WGS sequence"/>
</dbReference>
<dbReference type="Pfam" id="PF19463">
    <property type="entry name" value="DUF6000"/>
    <property type="match status" value="1"/>
</dbReference>
<feature type="non-terminal residue" evidence="1">
    <location>
        <position position="97"/>
    </location>
</feature>
<organism evidence="1 2">
    <name type="scientific">Nonomuraea mangrovi</name>
    <dbReference type="NCBI Taxonomy" id="2316207"/>
    <lineage>
        <taxon>Bacteria</taxon>
        <taxon>Bacillati</taxon>
        <taxon>Actinomycetota</taxon>
        <taxon>Actinomycetes</taxon>
        <taxon>Streptosporangiales</taxon>
        <taxon>Streptosporangiaceae</taxon>
        <taxon>Nonomuraea</taxon>
    </lineage>
</organism>
<dbReference type="InterPro" id="IPR046042">
    <property type="entry name" value="DUF6000"/>
</dbReference>
<accession>A0ABW4TE29</accession>
<evidence type="ECO:0000313" key="1">
    <source>
        <dbReference type="EMBL" id="MFD1939613.1"/>
    </source>
</evidence>
<dbReference type="RefSeq" id="WP_379582060.1">
    <property type="nucleotide sequence ID" value="NZ_JBHUFV010000088.1"/>
</dbReference>
<comment type="caution">
    <text evidence="1">The sequence shown here is derived from an EMBL/GenBank/DDBJ whole genome shotgun (WGS) entry which is preliminary data.</text>
</comment>
<evidence type="ECO:0000313" key="2">
    <source>
        <dbReference type="Proteomes" id="UP001597368"/>
    </source>
</evidence>
<keyword evidence="2" id="KW-1185">Reference proteome</keyword>
<gene>
    <name evidence="1" type="ORF">ACFSKW_49955</name>
</gene>
<protein>
    <submittedName>
        <fullName evidence="1">DUF6000 family protein</fullName>
    </submittedName>
</protein>
<proteinExistence type="predicted"/>